<dbReference type="Proteomes" id="UP000700732">
    <property type="component" value="Unassembled WGS sequence"/>
</dbReference>
<dbReference type="EMBL" id="VFIA01000001">
    <property type="protein sequence ID" value="MBC3789632.1"/>
    <property type="molecule type" value="Genomic_DNA"/>
</dbReference>
<dbReference type="SUPFAM" id="SSF52266">
    <property type="entry name" value="SGNH hydrolase"/>
    <property type="match status" value="1"/>
</dbReference>
<reference evidence="1 2" key="1">
    <citation type="submission" date="2019-06" db="EMBL/GenBank/DDBJ databases">
        <title>Spirosoma utsteinense sp. nov. isolated from Antarctic ice-free soils.</title>
        <authorList>
            <person name="Tahon G."/>
        </authorList>
    </citation>
    <scope>NUCLEOTIDE SEQUENCE [LARGE SCALE GENOMIC DNA]</scope>
    <source>
        <strain evidence="1 2">LMG 31447</strain>
    </source>
</reference>
<name>A0ABR6VZR7_9BACT</name>
<dbReference type="RefSeq" id="WP_186734965.1">
    <property type="nucleotide sequence ID" value="NZ_VFIA01000001.1"/>
</dbReference>
<sequence>MNVLLLGDEHSCGYGLPGRQLSYAGHFIKHLCRTGRSVTVDAYAHLTVWETAALLARLPLSRYDLIVLQLGPDLMARKYLGAGLSHNGMATRPSILKGPGLSRNLGRTVQLHRIKQTVRTLADIALSVMPGLGGPRGLTKLLAMLRPFRHNVLLMSPFPRRTLLGQWSSLRARSVLRRREISQTFSVFDTQAIVEPRDEYFLTGDPDHLNAVSHELLGRALFDFYQSAPTIVTVQTTNRN</sequence>
<evidence type="ECO:0000313" key="2">
    <source>
        <dbReference type="Proteomes" id="UP000700732"/>
    </source>
</evidence>
<keyword evidence="2" id="KW-1185">Reference proteome</keyword>
<dbReference type="Gene3D" id="3.40.50.1110">
    <property type="entry name" value="SGNH hydrolase"/>
    <property type="match status" value="1"/>
</dbReference>
<organism evidence="1 2">
    <name type="scientific">Spirosoma utsteinense</name>
    <dbReference type="NCBI Taxonomy" id="2585773"/>
    <lineage>
        <taxon>Bacteria</taxon>
        <taxon>Pseudomonadati</taxon>
        <taxon>Bacteroidota</taxon>
        <taxon>Cytophagia</taxon>
        <taxon>Cytophagales</taxon>
        <taxon>Cytophagaceae</taxon>
        <taxon>Spirosoma</taxon>
    </lineage>
</organism>
<comment type="caution">
    <text evidence="1">The sequence shown here is derived from an EMBL/GenBank/DDBJ whole genome shotgun (WGS) entry which is preliminary data.</text>
</comment>
<evidence type="ECO:0008006" key="3">
    <source>
        <dbReference type="Google" id="ProtNLM"/>
    </source>
</evidence>
<protein>
    <recommendedName>
        <fullName evidence="3">SGNH/GDSL hydrolase family protein</fullName>
    </recommendedName>
</protein>
<evidence type="ECO:0000313" key="1">
    <source>
        <dbReference type="EMBL" id="MBC3789632.1"/>
    </source>
</evidence>
<gene>
    <name evidence="1" type="ORF">FH603_113</name>
</gene>
<dbReference type="InterPro" id="IPR036514">
    <property type="entry name" value="SGNH_hydro_sf"/>
</dbReference>
<accession>A0ABR6VZR7</accession>
<proteinExistence type="predicted"/>